<evidence type="ECO:0000256" key="5">
    <source>
        <dbReference type="ARBA" id="ARBA00023136"/>
    </source>
</evidence>
<feature type="transmembrane region" description="Helical" evidence="6">
    <location>
        <begin position="220"/>
        <end position="238"/>
    </location>
</feature>
<feature type="transmembrane region" description="Helical" evidence="6">
    <location>
        <begin position="14"/>
        <end position="36"/>
    </location>
</feature>
<evidence type="ECO:0000256" key="4">
    <source>
        <dbReference type="ARBA" id="ARBA00022989"/>
    </source>
</evidence>
<dbReference type="PROSITE" id="PS50850">
    <property type="entry name" value="MFS"/>
    <property type="match status" value="1"/>
</dbReference>
<feature type="transmembrane region" description="Helical" evidence="6">
    <location>
        <begin position="195"/>
        <end position="214"/>
    </location>
</feature>
<dbReference type="InterPro" id="IPR020846">
    <property type="entry name" value="MFS_dom"/>
</dbReference>
<dbReference type="InterPro" id="IPR011701">
    <property type="entry name" value="MFS"/>
</dbReference>
<feature type="transmembrane region" description="Helical" evidence="6">
    <location>
        <begin position="425"/>
        <end position="446"/>
    </location>
</feature>
<dbReference type="OrthoDB" id="3247348at2"/>
<feature type="transmembrane region" description="Helical" evidence="6">
    <location>
        <begin position="346"/>
        <end position="366"/>
    </location>
</feature>
<dbReference type="Pfam" id="PF07690">
    <property type="entry name" value="MFS_1"/>
    <property type="match status" value="2"/>
</dbReference>
<dbReference type="PANTHER" id="PTHR42718">
    <property type="entry name" value="MAJOR FACILITATOR SUPERFAMILY MULTIDRUG TRANSPORTER MFSC"/>
    <property type="match status" value="1"/>
</dbReference>
<dbReference type="GO" id="GO:0022857">
    <property type="term" value="F:transmembrane transporter activity"/>
    <property type="evidence" value="ECO:0007669"/>
    <property type="project" value="InterPro"/>
</dbReference>
<name>A0A2M9HFF9_9BIFI</name>
<feature type="transmembrane region" description="Helical" evidence="6">
    <location>
        <begin position="48"/>
        <end position="68"/>
    </location>
</feature>
<evidence type="ECO:0000256" key="3">
    <source>
        <dbReference type="ARBA" id="ARBA00022692"/>
    </source>
</evidence>
<keyword evidence="2" id="KW-0813">Transport</keyword>
<feature type="transmembrane region" description="Helical" evidence="6">
    <location>
        <begin position="321"/>
        <end position="340"/>
    </location>
</feature>
<protein>
    <submittedName>
        <fullName evidence="8">MFS transporter</fullName>
    </submittedName>
</protein>
<feature type="transmembrane region" description="Helical" evidence="6">
    <location>
        <begin position="250"/>
        <end position="270"/>
    </location>
</feature>
<dbReference type="InterPro" id="IPR036259">
    <property type="entry name" value="MFS_trans_sf"/>
</dbReference>
<dbReference type="PRINTS" id="PR01036">
    <property type="entry name" value="TCRTETB"/>
</dbReference>
<evidence type="ECO:0000256" key="2">
    <source>
        <dbReference type="ARBA" id="ARBA00022448"/>
    </source>
</evidence>
<comment type="caution">
    <text evidence="8">The sequence shown here is derived from an EMBL/GenBank/DDBJ whole genome shotgun (WGS) entry which is preliminary data.</text>
</comment>
<dbReference type="AlphaFoldDB" id="A0A2M9HFF9"/>
<dbReference type="Proteomes" id="UP000231451">
    <property type="component" value="Unassembled WGS sequence"/>
</dbReference>
<feature type="transmembrane region" description="Helical" evidence="6">
    <location>
        <begin position="165"/>
        <end position="183"/>
    </location>
</feature>
<feature type="transmembrane region" description="Helical" evidence="6">
    <location>
        <begin position="387"/>
        <end position="405"/>
    </location>
</feature>
<feature type="transmembrane region" description="Helical" evidence="6">
    <location>
        <begin position="109"/>
        <end position="130"/>
    </location>
</feature>
<evidence type="ECO:0000256" key="6">
    <source>
        <dbReference type="SAM" id="Phobius"/>
    </source>
</evidence>
<gene>
    <name evidence="8" type="ORF">CSQ87_03675</name>
</gene>
<dbReference type="SUPFAM" id="SSF103473">
    <property type="entry name" value="MFS general substrate transporter"/>
    <property type="match status" value="2"/>
</dbReference>
<proteinExistence type="predicted"/>
<keyword evidence="9" id="KW-1185">Reference proteome</keyword>
<feature type="domain" description="Major facilitator superfamily (MFS) profile" evidence="7">
    <location>
        <begin position="14"/>
        <end position="451"/>
    </location>
</feature>
<feature type="transmembrane region" description="Helical" evidence="6">
    <location>
        <begin position="80"/>
        <end position="103"/>
    </location>
</feature>
<keyword evidence="3 6" id="KW-0812">Transmembrane</keyword>
<evidence type="ECO:0000256" key="1">
    <source>
        <dbReference type="ARBA" id="ARBA00004651"/>
    </source>
</evidence>
<sequence>MPEFEENRAKTKKALPALLTVFMLGTLMIQAFNLVFQNIGDALGMSSSASLISTLPGIVLGVVCMLYGTLCDFVSPKRMTLFGITALLIGSFAGFLGSFNFWIVLVSRMIQVAGAQVAGSVFLVMAVKYLDEKEKAFYIGLYNAVYCLAAAIGVFAGGIITSFDWKYLFLVPALSIVFIPLLVRNTPDVSTRGERIDGIGIALFAVFAGLIAVYFSFPGIGLIVAAVVFAVLFVLWIWKARNPFLDRSFITNGAFMSILLVQFLFVFFNYACVPIYNVIGTQIYRMPLTTISLCLTLVYLVSAALGCLSGVLVNRMGRMRTLIVSALLMIIGFIGSALLIGAGFGVLTMLACLFVGGTTLIYAPLYDAASDALPVEQNGRGIGILDLMLNTSASIGIAVYSSLMSSPSMAEGSLFGRETGVSAQAANMFWVMCGIATVALALLLVFRRNFMIKRQR</sequence>
<accession>A0A2M9HFF9</accession>
<keyword evidence="4 6" id="KW-1133">Transmembrane helix</keyword>
<evidence type="ECO:0000313" key="8">
    <source>
        <dbReference type="EMBL" id="PJM75532.1"/>
    </source>
</evidence>
<comment type="subcellular location">
    <subcellularLocation>
        <location evidence="1">Cell membrane</location>
        <topology evidence="1">Multi-pass membrane protein</topology>
    </subcellularLocation>
</comment>
<keyword evidence="5 6" id="KW-0472">Membrane</keyword>
<feature type="transmembrane region" description="Helical" evidence="6">
    <location>
        <begin position="290"/>
        <end position="314"/>
    </location>
</feature>
<reference evidence="8 9" key="1">
    <citation type="submission" date="2017-10" db="EMBL/GenBank/DDBJ databases">
        <title>Draft genome sequences of strains TRE 1, TRE 9, TRE H and TRI 7, isolated from tamarins, belonging to four potential novel Bifidobacterium species.</title>
        <authorList>
            <person name="Mattarelli P."/>
            <person name="Modesto M."/>
            <person name="Puglisi E."/>
            <person name="Morelli L."/>
            <person name="Spezio C."/>
            <person name="Bonetti A."/>
            <person name="Sandri C."/>
        </authorList>
    </citation>
    <scope>NUCLEOTIDE SEQUENCE [LARGE SCALE GENOMIC DNA]</scope>
    <source>
        <strain evidence="9">TRI7</strain>
    </source>
</reference>
<evidence type="ECO:0000259" key="7">
    <source>
        <dbReference type="PROSITE" id="PS50850"/>
    </source>
</evidence>
<dbReference type="EMBL" id="PEBK01000003">
    <property type="protein sequence ID" value="PJM75532.1"/>
    <property type="molecule type" value="Genomic_DNA"/>
</dbReference>
<dbReference type="RefSeq" id="WP_100512536.1">
    <property type="nucleotide sequence ID" value="NZ_PEBK01000003.1"/>
</dbReference>
<dbReference type="Gene3D" id="1.20.1250.20">
    <property type="entry name" value="MFS general substrate transporter like domains"/>
    <property type="match status" value="2"/>
</dbReference>
<feature type="transmembrane region" description="Helical" evidence="6">
    <location>
        <begin position="137"/>
        <end position="159"/>
    </location>
</feature>
<dbReference type="PANTHER" id="PTHR42718:SF9">
    <property type="entry name" value="MAJOR FACILITATOR SUPERFAMILY MULTIDRUG TRANSPORTER MFSC"/>
    <property type="match status" value="1"/>
</dbReference>
<dbReference type="GO" id="GO:0005886">
    <property type="term" value="C:plasma membrane"/>
    <property type="evidence" value="ECO:0007669"/>
    <property type="project" value="UniProtKB-SubCell"/>
</dbReference>
<evidence type="ECO:0000313" key="9">
    <source>
        <dbReference type="Proteomes" id="UP000231451"/>
    </source>
</evidence>
<organism evidence="8 9">
    <name type="scientific">Bifidobacterium simiarum</name>
    <dbReference type="NCBI Taxonomy" id="2045441"/>
    <lineage>
        <taxon>Bacteria</taxon>
        <taxon>Bacillati</taxon>
        <taxon>Actinomycetota</taxon>
        <taxon>Actinomycetes</taxon>
        <taxon>Bifidobacteriales</taxon>
        <taxon>Bifidobacteriaceae</taxon>
        <taxon>Bifidobacterium</taxon>
    </lineage>
</organism>